<dbReference type="EMBL" id="PXYT01000066">
    <property type="protein sequence ID" value="PSR24846.1"/>
    <property type="molecule type" value="Genomic_DNA"/>
</dbReference>
<dbReference type="InterPro" id="IPR024177">
    <property type="entry name" value="Biotin_synthase"/>
</dbReference>
<feature type="binding site" evidence="16 17">
    <location>
        <position position="201"/>
    </location>
    <ligand>
        <name>[2Fe-2S] cluster</name>
        <dbReference type="ChEBI" id="CHEBI:190135"/>
    </ligand>
</feature>
<dbReference type="SMART" id="SM00729">
    <property type="entry name" value="Elp3"/>
    <property type="match status" value="1"/>
</dbReference>
<evidence type="ECO:0000256" key="7">
    <source>
        <dbReference type="ARBA" id="ARBA00022691"/>
    </source>
</evidence>
<keyword evidence="6 16" id="KW-0808">Transferase</keyword>
<feature type="binding site" evidence="16 17">
    <location>
        <position position="65"/>
    </location>
    <ligand>
        <name>[4Fe-4S] cluster</name>
        <dbReference type="ChEBI" id="CHEBI:49883"/>
        <note>4Fe-4S-S-AdoMet</note>
    </ligand>
</feature>
<dbReference type="NCBIfam" id="TIGR00433">
    <property type="entry name" value="bioB"/>
    <property type="match status" value="1"/>
</dbReference>
<feature type="binding site" evidence="16 17">
    <location>
        <position position="109"/>
    </location>
    <ligand>
        <name>[2Fe-2S] cluster</name>
        <dbReference type="ChEBI" id="CHEBI:190135"/>
    </ligand>
</feature>
<evidence type="ECO:0000256" key="12">
    <source>
        <dbReference type="ARBA" id="ARBA00023014"/>
    </source>
</evidence>
<keyword evidence="5 16" id="KW-0004">4Fe-4S</keyword>
<evidence type="ECO:0000256" key="15">
    <source>
        <dbReference type="ARBA" id="ARBA00070199"/>
    </source>
</evidence>
<dbReference type="SFLD" id="SFLDS00029">
    <property type="entry name" value="Radical_SAM"/>
    <property type="match status" value="1"/>
</dbReference>
<comment type="cofactor">
    <cofactor evidence="17">
        <name>[2Fe-2S] cluster</name>
        <dbReference type="ChEBI" id="CHEBI:190135"/>
    </cofactor>
    <text evidence="17">Binds 1 [2Fe-2S] cluster. The cluster is coordinated with 3 cysteines and 1 arginine.</text>
</comment>
<dbReference type="InterPro" id="IPR006638">
    <property type="entry name" value="Elp3/MiaA/NifB-like_rSAM"/>
</dbReference>
<dbReference type="PROSITE" id="PS51918">
    <property type="entry name" value="RADICAL_SAM"/>
    <property type="match status" value="1"/>
</dbReference>
<keyword evidence="12 16" id="KW-0411">Iron-sulfur</keyword>
<dbReference type="InterPro" id="IPR010722">
    <property type="entry name" value="BATS_dom"/>
</dbReference>
<dbReference type="SUPFAM" id="SSF102114">
    <property type="entry name" value="Radical SAM enzymes"/>
    <property type="match status" value="1"/>
</dbReference>
<evidence type="ECO:0000256" key="16">
    <source>
        <dbReference type="HAMAP-Rule" id="MF_01694"/>
    </source>
</evidence>
<dbReference type="InterPro" id="IPR013785">
    <property type="entry name" value="Aldolase_TIM"/>
</dbReference>
<dbReference type="GO" id="GO:0005506">
    <property type="term" value="F:iron ion binding"/>
    <property type="evidence" value="ECO:0007669"/>
    <property type="project" value="UniProtKB-UniRule"/>
</dbReference>
<dbReference type="Pfam" id="PF04055">
    <property type="entry name" value="Radical_SAM"/>
    <property type="match status" value="1"/>
</dbReference>
<feature type="binding site" evidence="16 17">
    <location>
        <position position="141"/>
    </location>
    <ligand>
        <name>[2Fe-2S] cluster</name>
        <dbReference type="ChEBI" id="CHEBI:190135"/>
    </ligand>
</feature>
<dbReference type="HAMAP" id="MF_01694">
    <property type="entry name" value="BioB"/>
    <property type="match status" value="1"/>
</dbReference>
<sequence length="340" mass="37614">MSKWNVMANKVLAKESLTPGEALSILMSPDEELLDVIAAAYRIRYRYFQRYVRLQYLMNAKSGLCPEDCQYCSQSRVATADIPKYPHKTSGEILEGAHRAHALGATTYCIVASGRGPTDREVDNLVDTIGQVKNQYNMRICACLGLLKPDQAQKLKEAGVERYNHNVNSSEDFMPHFVTTHGYTDRVKTINLVKATGLSPCSGVIFGMGETLKDRIDAAFALKELDVDSIPVNFLVPIKGTPLEHTDLMSPQDCLRALAMMRLVNPSKEIRIAGGREVQLRSLQPLGLYVANSIFIADYLTTPGQSPDADHAMIQDMGFEIEPIGLRPEDLACDASSRDD</sequence>
<dbReference type="Gene3D" id="3.20.20.70">
    <property type="entry name" value="Aldolase class I"/>
    <property type="match status" value="1"/>
</dbReference>
<dbReference type="CDD" id="cd01335">
    <property type="entry name" value="Radical_SAM"/>
    <property type="match status" value="1"/>
</dbReference>
<dbReference type="SMART" id="SM00876">
    <property type="entry name" value="BATS"/>
    <property type="match status" value="1"/>
</dbReference>
<evidence type="ECO:0000256" key="8">
    <source>
        <dbReference type="ARBA" id="ARBA00022714"/>
    </source>
</evidence>
<dbReference type="EC" id="2.8.1.6" evidence="4 16"/>
<comment type="similarity">
    <text evidence="2 16">Belongs to the radical SAM superfamily. Biotin synthase family.</text>
</comment>
<gene>
    <name evidence="16" type="primary">bioB</name>
    <name evidence="19" type="ORF">C7B43_18100</name>
</gene>
<evidence type="ECO:0000256" key="9">
    <source>
        <dbReference type="ARBA" id="ARBA00022723"/>
    </source>
</evidence>
<evidence type="ECO:0000256" key="1">
    <source>
        <dbReference type="ARBA" id="ARBA00004942"/>
    </source>
</evidence>
<keyword evidence="10 16" id="KW-0093">Biotin biosynthesis</keyword>
<evidence type="ECO:0000256" key="4">
    <source>
        <dbReference type="ARBA" id="ARBA00012236"/>
    </source>
</evidence>
<dbReference type="AlphaFoldDB" id="A0A2T2WRI6"/>
<reference evidence="19 20" key="1">
    <citation type="journal article" date="2014" name="BMC Genomics">
        <title>Comparison of environmental and isolate Sulfobacillus genomes reveals diverse carbon, sulfur, nitrogen, and hydrogen metabolisms.</title>
        <authorList>
            <person name="Justice N.B."/>
            <person name="Norman A."/>
            <person name="Brown C.T."/>
            <person name="Singh A."/>
            <person name="Thomas B.C."/>
            <person name="Banfield J.F."/>
        </authorList>
    </citation>
    <scope>NUCLEOTIDE SEQUENCE [LARGE SCALE GENOMIC DNA]</scope>
    <source>
        <strain evidence="19">AMDSBA1</strain>
    </source>
</reference>
<protein>
    <recommendedName>
        <fullName evidence="15 16">Biotin synthase</fullName>
        <ecNumber evidence="4 16">2.8.1.6</ecNumber>
    </recommendedName>
</protein>
<accession>A0A2T2WRI6</accession>
<comment type="caution">
    <text evidence="19">The sequence shown here is derived from an EMBL/GenBank/DDBJ whole genome shotgun (WGS) entry which is preliminary data.</text>
</comment>
<dbReference type="Pfam" id="PF06968">
    <property type="entry name" value="BATS"/>
    <property type="match status" value="1"/>
</dbReference>
<evidence type="ECO:0000256" key="3">
    <source>
        <dbReference type="ARBA" id="ARBA00011738"/>
    </source>
</evidence>
<feature type="binding site" evidence="16 17">
    <location>
        <position position="72"/>
    </location>
    <ligand>
        <name>[4Fe-4S] cluster</name>
        <dbReference type="ChEBI" id="CHEBI:49883"/>
        <note>4Fe-4S-S-AdoMet</note>
    </ligand>
</feature>
<evidence type="ECO:0000256" key="14">
    <source>
        <dbReference type="ARBA" id="ARBA00057568"/>
    </source>
</evidence>
<evidence type="ECO:0000256" key="11">
    <source>
        <dbReference type="ARBA" id="ARBA00023004"/>
    </source>
</evidence>
<evidence type="ECO:0000256" key="10">
    <source>
        <dbReference type="ARBA" id="ARBA00022756"/>
    </source>
</evidence>
<comment type="function">
    <text evidence="14 16">Catalyzes the conversion of dethiobiotin (DTB) to biotin by the insertion of a sulfur atom into dethiobiotin via a radical-based mechanism.</text>
</comment>
<comment type="catalytic activity">
    <reaction evidence="13 16">
        <text>(4R,5S)-dethiobiotin + (sulfur carrier)-SH + 2 reduced [2Fe-2S]-[ferredoxin] + 2 S-adenosyl-L-methionine = (sulfur carrier)-H + biotin + 2 5'-deoxyadenosine + 2 L-methionine + 2 oxidized [2Fe-2S]-[ferredoxin]</text>
        <dbReference type="Rhea" id="RHEA:22060"/>
        <dbReference type="Rhea" id="RHEA-COMP:10000"/>
        <dbReference type="Rhea" id="RHEA-COMP:10001"/>
        <dbReference type="Rhea" id="RHEA-COMP:14737"/>
        <dbReference type="Rhea" id="RHEA-COMP:14739"/>
        <dbReference type="ChEBI" id="CHEBI:17319"/>
        <dbReference type="ChEBI" id="CHEBI:29917"/>
        <dbReference type="ChEBI" id="CHEBI:33737"/>
        <dbReference type="ChEBI" id="CHEBI:33738"/>
        <dbReference type="ChEBI" id="CHEBI:57586"/>
        <dbReference type="ChEBI" id="CHEBI:57844"/>
        <dbReference type="ChEBI" id="CHEBI:59789"/>
        <dbReference type="ChEBI" id="CHEBI:64428"/>
        <dbReference type="ChEBI" id="CHEBI:149473"/>
        <dbReference type="EC" id="2.8.1.6"/>
    </reaction>
</comment>
<evidence type="ECO:0000256" key="5">
    <source>
        <dbReference type="ARBA" id="ARBA00022485"/>
    </source>
</evidence>
<dbReference type="GO" id="GO:0004076">
    <property type="term" value="F:biotin synthase activity"/>
    <property type="evidence" value="ECO:0007669"/>
    <property type="project" value="UniProtKB-UniRule"/>
</dbReference>
<feature type="binding site" evidence="16 17">
    <location>
        <position position="69"/>
    </location>
    <ligand>
        <name>[4Fe-4S] cluster</name>
        <dbReference type="ChEBI" id="CHEBI:49883"/>
        <note>4Fe-4S-S-AdoMet</note>
    </ligand>
</feature>
<dbReference type="GO" id="GO:0009102">
    <property type="term" value="P:biotin biosynthetic process"/>
    <property type="evidence" value="ECO:0007669"/>
    <property type="project" value="UniProtKB-UniRule"/>
</dbReference>
<keyword evidence="11 16" id="KW-0408">Iron</keyword>
<keyword evidence="8 16" id="KW-0001">2Fe-2S</keyword>
<evidence type="ECO:0000256" key="2">
    <source>
        <dbReference type="ARBA" id="ARBA00010765"/>
    </source>
</evidence>
<dbReference type="GO" id="GO:0051539">
    <property type="term" value="F:4 iron, 4 sulfur cluster binding"/>
    <property type="evidence" value="ECO:0007669"/>
    <property type="project" value="UniProtKB-KW"/>
</dbReference>
<feature type="domain" description="Radical SAM core" evidence="18">
    <location>
        <begin position="47"/>
        <end position="273"/>
    </location>
</feature>
<dbReference type="FunFam" id="3.20.20.70:FF:000026">
    <property type="entry name" value="Biotin synthase"/>
    <property type="match status" value="1"/>
</dbReference>
<keyword evidence="9 16" id="KW-0479">Metal-binding</keyword>
<comment type="subunit">
    <text evidence="3 16">Homodimer.</text>
</comment>
<comment type="cofactor">
    <cofactor evidence="16 17">
        <name>[4Fe-4S] cluster</name>
        <dbReference type="ChEBI" id="CHEBI:49883"/>
    </cofactor>
    <text evidence="16 17">Binds 1 [4Fe-4S] cluster. The cluster is coordinated with 3 cysteines and an exchangeable S-adenosyl-L-methionine.</text>
</comment>
<dbReference type="InterPro" id="IPR058240">
    <property type="entry name" value="rSAM_sf"/>
</dbReference>
<dbReference type="PANTHER" id="PTHR22976">
    <property type="entry name" value="BIOTIN SYNTHASE"/>
    <property type="match status" value="1"/>
</dbReference>
<evidence type="ECO:0000313" key="20">
    <source>
        <dbReference type="Proteomes" id="UP000242699"/>
    </source>
</evidence>
<evidence type="ECO:0000313" key="19">
    <source>
        <dbReference type="EMBL" id="PSR24846.1"/>
    </source>
</evidence>
<dbReference type="InterPro" id="IPR007197">
    <property type="entry name" value="rSAM"/>
</dbReference>
<dbReference type="InterPro" id="IPR002684">
    <property type="entry name" value="Biotin_synth/BioAB"/>
</dbReference>
<proteinExistence type="inferred from homology"/>
<dbReference type="SFLD" id="SFLDG01278">
    <property type="entry name" value="biotin_synthase_like"/>
    <property type="match status" value="1"/>
</dbReference>
<dbReference type="GO" id="GO:0051537">
    <property type="term" value="F:2 iron, 2 sulfur cluster binding"/>
    <property type="evidence" value="ECO:0007669"/>
    <property type="project" value="UniProtKB-KW"/>
</dbReference>
<evidence type="ECO:0000256" key="17">
    <source>
        <dbReference type="PIRSR" id="PIRSR001619-1"/>
    </source>
</evidence>
<dbReference type="PANTHER" id="PTHR22976:SF2">
    <property type="entry name" value="BIOTIN SYNTHASE, MITOCHONDRIAL"/>
    <property type="match status" value="1"/>
</dbReference>
<dbReference type="SFLD" id="SFLDG01060">
    <property type="entry name" value="BATS_domain_containing"/>
    <property type="match status" value="1"/>
</dbReference>
<feature type="binding site" evidence="16 17">
    <location>
        <position position="271"/>
    </location>
    <ligand>
        <name>[2Fe-2S] cluster</name>
        <dbReference type="ChEBI" id="CHEBI:190135"/>
    </ligand>
</feature>
<comment type="pathway">
    <text evidence="1 16">Cofactor biosynthesis; biotin biosynthesis; biotin from 7,8-diaminononanoate: step 2/2.</text>
</comment>
<evidence type="ECO:0000256" key="13">
    <source>
        <dbReference type="ARBA" id="ARBA00051157"/>
    </source>
</evidence>
<name>A0A2T2WRI6_9FIRM</name>
<keyword evidence="7 16" id="KW-0949">S-adenosyl-L-methionine</keyword>
<comment type="cofactor">
    <cofactor evidence="16">
        <name>[2Fe-2S] cluster</name>
        <dbReference type="ChEBI" id="CHEBI:190135"/>
    </cofactor>
    <text evidence="16">Binds 1 [2Fe-2S] cluster. The cluster is coordinated with 3 cysteines and 1 arginine.</text>
</comment>
<dbReference type="UniPathway" id="UPA00078">
    <property type="reaction ID" value="UER00162"/>
</dbReference>
<evidence type="ECO:0000259" key="18">
    <source>
        <dbReference type="PROSITE" id="PS51918"/>
    </source>
</evidence>
<evidence type="ECO:0000256" key="6">
    <source>
        <dbReference type="ARBA" id="ARBA00022679"/>
    </source>
</evidence>
<dbReference type="Proteomes" id="UP000242699">
    <property type="component" value="Unassembled WGS sequence"/>
</dbReference>
<dbReference type="PIRSF" id="PIRSF001619">
    <property type="entry name" value="Biotin_synth"/>
    <property type="match status" value="1"/>
</dbReference>
<organism evidence="19 20">
    <name type="scientific">Sulfobacillus benefaciens</name>
    <dbReference type="NCBI Taxonomy" id="453960"/>
    <lineage>
        <taxon>Bacteria</taxon>
        <taxon>Bacillati</taxon>
        <taxon>Bacillota</taxon>
        <taxon>Clostridia</taxon>
        <taxon>Eubacteriales</taxon>
        <taxon>Clostridiales Family XVII. Incertae Sedis</taxon>
        <taxon>Sulfobacillus</taxon>
    </lineage>
</organism>